<dbReference type="Pfam" id="PF11066">
    <property type="entry name" value="DUF2867"/>
    <property type="match status" value="1"/>
</dbReference>
<keyword evidence="2" id="KW-1185">Reference proteome</keyword>
<reference evidence="1 2" key="1">
    <citation type="submission" date="2019-10" db="EMBL/GenBank/DDBJ databases">
        <title>Nocardia macrotermitis sp. nov. and Nocardia aurantia sp. nov., isolated from the gut of fungus growing-termite Macrotermes natalensis.</title>
        <authorList>
            <person name="Benndorf R."/>
            <person name="Schwitalla J."/>
            <person name="Martin K."/>
            <person name="De Beer W."/>
            <person name="Kaster A.-K."/>
            <person name="Vollmers J."/>
            <person name="Poulsen M."/>
            <person name="Beemelmanns C."/>
        </authorList>
    </citation>
    <scope>NUCLEOTIDE SEQUENCE [LARGE SCALE GENOMIC DNA]</scope>
    <source>
        <strain evidence="1 2">RB56</strain>
    </source>
</reference>
<accession>A0A7K0DQM7</accession>
<sequence>MTAQRIRRVATPSYAVIGDGMPSADYVSAFELDMPLESSAPRGNPRTSEQWARAIFEQAPAVMRILLLLGWRLVLRLRLRSGRSAGFVLGWRIVSAEPERTVLEAHSPFLMARNIVGTSGSAVTWTTLVRFERRIARSIWNVVRPVHQLATPYLFRRAARYR</sequence>
<organism evidence="1 2">
    <name type="scientific">Nocardia aurantia</name>
    <dbReference type="NCBI Taxonomy" id="2585199"/>
    <lineage>
        <taxon>Bacteria</taxon>
        <taxon>Bacillati</taxon>
        <taxon>Actinomycetota</taxon>
        <taxon>Actinomycetes</taxon>
        <taxon>Mycobacteriales</taxon>
        <taxon>Nocardiaceae</taxon>
        <taxon>Nocardia</taxon>
    </lineage>
</organism>
<proteinExistence type="predicted"/>
<dbReference type="Proteomes" id="UP000431401">
    <property type="component" value="Unassembled WGS sequence"/>
</dbReference>
<name>A0A7K0DQM7_9NOCA</name>
<dbReference type="InterPro" id="IPR021295">
    <property type="entry name" value="DUF2867"/>
</dbReference>
<gene>
    <name evidence="1" type="ORF">NRB56_36420</name>
</gene>
<dbReference type="RefSeq" id="WP_319943143.1">
    <property type="nucleotide sequence ID" value="NZ_WEGI01000007.1"/>
</dbReference>
<evidence type="ECO:0000313" key="2">
    <source>
        <dbReference type="Proteomes" id="UP000431401"/>
    </source>
</evidence>
<comment type="caution">
    <text evidence="1">The sequence shown here is derived from an EMBL/GenBank/DDBJ whole genome shotgun (WGS) entry which is preliminary data.</text>
</comment>
<evidence type="ECO:0000313" key="1">
    <source>
        <dbReference type="EMBL" id="MQY28059.1"/>
    </source>
</evidence>
<dbReference type="AlphaFoldDB" id="A0A7K0DQM7"/>
<protein>
    <recommendedName>
        <fullName evidence="3">DUF2867 domain-containing protein</fullName>
    </recommendedName>
</protein>
<evidence type="ECO:0008006" key="3">
    <source>
        <dbReference type="Google" id="ProtNLM"/>
    </source>
</evidence>
<dbReference type="EMBL" id="WEGI01000007">
    <property type="protein sequence ID" value="MQY28059.1"/>
    <property type="molecule type" value="Genomic_DNA"/>
</dbReference>